<proteinExistence type="predicted"/>
<evidence type="ECO:0008006" key="3">
    <source>
        <dbReference type="Google" id="ProtNLM"/>
    </source>
</evidence>
<keyword evidence="2" id="KW-1185">Reference proteome</keyword>
<dbReference type="KEGG" id="ifl:C1H71_13545"/>
<dbReference type="Proteomes" id="UP000515917">
    <property type="component" value="Chromosome"/>
</dbReference>
<gene>
    <name evidence="1" type="ORF">C1H71_13545</name>
</gene>
<name>A0A7G3GBE2_9NEIS</name>
<dbReference type="EMBL" id="CP025781">
    <property type="protein sequence ID" value="QBC44454.1"/>
    <property type="molecule type" value="Genomic_DNA"/>
</dbReference>
<accession>A0A7G3GBE2</accession>
<dbReference type="Gene3D" id="1.10.10.10">
    <property type="entry name" value="Winged helix-like DNA-binding domain superfamily/Winged helix DNA-binding domain"/>
    <property type="match status" value="1"/>
</dbReference>
<protein>
    <recommendedName>
        <fullName evidence="3">Phage antitermination protein Q</fullName>
    </recommendedName>
</protein>
<sequence>MIQYIDGQLSNWARWQARRDDMGVGYVQSQLSRLDAVQDKRFAGIPLHVSDEDMHELTQIIAFLPEELRQAVQECYLTAGTAIQHAQACGCSRDTYYSRLHRAHVITMEALQVGWREVDLLVVGYARVKEEIKKVSGLTTKAARVVQRQKFFTQSVDRSAPTL</sequence>
<evidence type="ECO:0000313" key="2">
    <source>
        <dbReference type="Proteomes" id="UP000515917"/>
    </source>
</evidence>
<evidence type="ECO:0000313" key="1">
    <source>
        <dbReference type="EMBL" id="QBC44454.1"/>
    </source>
</evidence>
<dbReference type="InterPro" id="IPR013324">
    <property type="entry name" value="RNA_pol_sigma_r3/r4-like"/>
</dbReference>
<dbReference type="RefSeq" id="WP_130106993.1">
    <property type="nucleotide sequence ID" value="NZ_CP025781.1"/>
</dbReference>
<dbReference type="AlphaFoldDB" id="A0A7G3GBE2"/>
<reference evidence="1 2" key="1">
    <citation type="submission" date="2018-01" db="EMBL/GenBank/DDBJ databases">
        <title>Genome sequence of Iodobacter sp. strain PCH194 isolated from Indian Trans-Himalaya.</title>
        <authorList>
            <person name="Kumar V."/>
            <person name="Thakur V."/>
            <person name="Kumar S."/>
            <person name="Singh D."/>
        </authorList>
    </citation>
    <scope>NUCLEOTIDE SEQUENCE [LARGE SCALE GENOMIC DNA]</scope>
    <source>
        <strain evidence="1 2">PCH194</strain>
    </source>
</reference>
<organism evidence="1 2">
    <name type="scientific">Iodobacter fluviatilis</name>
    <dbReference type="NCBI Taxonomy" id="537"/>
    <lineage>
        <taxon>Bacteria</taxon>
        <taxon>Pseudomonadati</taxon>
        <taxon>Pseudomonadota</taxon>
        <taxon>Betaproteobacteria</taxon>
        <taxon>Neisseriales</taxon>
        <taxon>Chitinibacteraceae</taxon>
        <taxon>Iodobacter</taxon>
    </lineage>
</organism>
<dbReference type="SUPFAM" id="SSF88659">
    <property type="entry name" value="Sigma3 and sigma4 domains of RNA polymerase sigma factors"/>
    <property type="match status" value="1"/>
</dbReference>
<dbReference type="InterPro" id="IPR036388">
    <property type="entry name" value="WH-like_DNA-bd_sf"/>
</dbReference>